<dbReference type="SUPFAM" id="SSF82185">
    <property type="entry name" value="Histone H3 K4-specific methyltransferase SET7/9 N-terminal domain"/>
    <property type="match status" value="1"/>
</dbReference>
<organism evidence="3 4">
    <name type="scientific">Alistipes onderdonkii</name>
    <dbReference type="NCBI Taxonomy" id="328813"/>
    <lineage>
        <taxon>Bacteria</taxon>
        <taxon>Pseudomonadati</taxon>
        <taxon>Bacteroidota</taxon>
        <taxon>Bacteroidia</taxon>
        <taxon>Bacteroidales</taxon>
        <taxon>Rikenellaceae</taxon>
        <taxon>Alistipes</taxon>
    </lineage>
</organism>
<dbReference type="AlphaFoldDB" id="A0A5B3GWF5"/>
<evidence type="ECO:0008006" key="5">
    <source>
        <dbReference type="Google" id="ProtNLM"/>
    </source>
</evidence>
<evidence type="ECO:0000313" key="4">
    <source>
        <dbReference type="Proteomes" id="UP000322940"/>
    </source>
</evidence>
<dbReference type="PANTHER" id="PTHR43215">
    <property type="entry name" value="RADIAL SPOKE HEAD 1 HOMOLOG"/>
    <property type="match status" value="1"/>
</dbReference>
<protein>
    <recommendedName>
        <fullName evidence="5">MORN repeat-containing protein</fullName>
    </recommendedName>
</protein>
<keyword evidence="2" id="KW-0732">Signal</keyword>
<dbReference type="Proteomes" id="UP000322940">
    <property type="component" value="Unassembled WGS sequence"/>
</dbReference>
<accession>A0A5B3GWF5</accession>
<dbReference type="PANTHER" id="PTHR43215:SF14">
    <property type="entry name" value="RADIAL SPOKE HEAD 1 HOMOLOG"/>
    <property type="match status" value="1"/>
</dbReference>
<evidence type="ECO:0000313" key="3">
    <source>
        <dbReference type="EMBL" id="KAA2377853.1"/>
    </source>
</evidence>
<reference evidence="3 4" key="1">
    <citation type="journal article" date="2019" name="Nat. Med.">
        <title>A library of human gut bacterial isolates paired with longitudinal multiomics data enables mechanistic microbiome research.</title>
        <authorList>
            <person name="Poyet M."/>
            <person name="Groussin M."/>
            <person name="Gibbons S.M."/>
            <person name="Avila-Pacheco J."/>
            <person name="Jiang X."/>
            <person name="Kearney S.M."/>
            <person name="Perrotta A.R."/>
            <person name="Berdy B."/>
            <person name="Zhao S."/>
            <person name="Lieberman T.D."/>
            <person name="Swanson P.K."/>
            <person name="Smith M."/>
            <person name="Roesemann S."/>
            <person name="Alexander J.E."/>
            <person name="Rich S.A."/>
            <person name="Livny J."/>
            <person name="Vlamakis H."/>
            <person name="Clish C."/>
            <person name="Bullock K."/>
            <person name="Deik A."/>
            <person name="Scott J."/>
            <person name="Pierce K.A."/>
            <person name="Xavier R.J."/>
            <person name="Alm E.J."/>
        </authorList>
    </citation>
    <scope>NUCLEOTIDE SEQUENCE [LARGE SCALE GENOMIC DNA]</scope>
    <source>
        <strain evidence="3 4">BIOML-A266</strain>
    </source>
</reference>
<gene>
    <name evidence="3" type="ORF">F2Y10_10600</name>
</gene>
<comment type="caution">
    <text evidence="3">The sequence shown here is derived from an EMBL/GenBank/DDBJ whole genome shotgun (WGS) entry which is preliminary data.</text>
</comment>
<feature type="compositionally biased region" description="Basic and acidic residues" evidence="1">
    <location>
        <begin position="310"/>
        <end position="343"/>
    </location>
</feature>
<evidence type="ECO:0000256" key="1">
    <source>
        <dbReference type="SAM" id="MobiDB-lite"/>
    </source>
</evidence>
<feature type="chain" id="PRO_5024285657" description="MORN repeat-containing protein" evidence="2">
    <location>
        <begin position="23"/>
        <end position="453"/>
    </location>
</feature>
<proteinExistence type="predicted"/>
<dbReference type="GO" id="GO:0005829">
    <property type="term" value="C:cytosol"/>
    <property type="evidence" value="ECO:0007669"/>
    <property type="project" value="TreeGrafter"/>
</dbReference>
<sequence length="453" mass="50730">MKRLLLLTILIGLLFTSPNSFAQSSKPKRATIKYENGVKYVGEIRKGSPKKYSEYALIQKIFIGRKKLKHGKGIMYFANGDQLDGEWYNDQCKRGTYKFAYGDIFEGEISESSIQNGKMIFSSGLGTMIFASEGDITLGYKIWHYPANCSFTGTIKDKKPYTGTFDCTLTTKDGDSFTGRLSDGHFGYGKIEYASGDTFEGNFISDTPSSGKYRYASITEITRANHKWEIPAGCVFEGNIVPFTGTVNMEITNADGDKFVGKLNNGAPDEGTMVFAATGHTETGKWKDGLSPKEYEIKLKAETKAWLDAQRKAREARQQKEEQAKVQKLAQEKQKQQKEEQRKKSLIQKYGQRYGSLIYQGKLELGMTQQMCQEVIDIKSYDIGKNMRSGHRVETWTFNKDKQDMQVAAAMTQLSGEEAMALTLLMGFADSVGASTPKYSILVFTDGKLTSLY</sequence>
<feature type="signal peptide" evidence="2">
    <location>
        <begin position="1"/>
        <end position="22"/>
    </location>
</feature>
<evidence type="ECO:0000256" key="2">
    <source>
        <dbReference type="SAM" id="SignalP"/>
    </source>
</evidence>
<name>A0A5B3GWF5_9BACT</name>
<feature type="region of interest" description="Disordered" evidence="1">
    <location>
        <begin position="310"/>
        <end position="345"/>
    </location>
</feature>
<dbReference type="RefSeq" id="WP_130065258.1">
    <property type="nucleotide sequence ID" value="NZ_RCXC01000010.1"/>
</dbReference>
<dbReference type="EMBL" id="VVXH01000009">
    <property type="protein sequence ID" value="KAA2377853.1"/>
    <property type="molecule type" value="Genomic_DNA"/>
</dbReference>